<evidence type="ECO:0000313" key="6">
    <source>
        <dbReference type="Proteomes" id="UP000005388"/>
    </source>
</evidence>
<evidence type="ECO:0000259" key="4">
    <source>
        <dbReference type="Pfam" id="PF01515"/>
    </source>
</evidence>
<dbReference type="eggNOG" id="COG0280">
    <property type="taxonomic scope" value="Bacteria"/>
</dbReference>
<evidence type="ECO:0000256" key="1">
    <source>
        <dbReference type="ARBA" id="ARBA00005656"/>
    </source>
</evidence>
<dbReference type="STRING" id="764291.STRUR_1916"/>
<dbReference type="RefSeq" id="WP_006739541.1">
    <property type="nucleotide sequence ID" value="NZ_AEUZ02000001.1"/>
</dbReference>
<dbReference type="EMBL" id="AEUZ02000001">
    <property type="protein sequence ID" value="EHJ56798.1"/>
    <property type="molecule type" value="Genomic_DNA"/>
</dbReference>
<dbReference type="GO" id="GO:0016746">
    <property type="term" value="F:acyltransferase activity"/>
    <property type="evidence" value="ECO:0007669"/>
    <property type="project" value="UniProtKB-KW"/>
</dbReference>
<dbReference type="Pfam" id="PF01515">
    <property type="entry name" value="PTA_PTB"/>
    <property type="match status" value="1"/>
</dbReference>
<dbReference type="Gene3D" id="3.40.718.10">
    <property type="entry name" value="Isopropylmalate Dehydrogenase"/>
    <property type="match status" value="1"/>
</dbReference>
<comment type="similarity">
    <text evidence="1">Belongs to the phosphate acetyltransferase and butyryltransferase family.</text>
</comment>
<gene>
    <name evidence="5" type="ORF">STRUR_1916</name>
</gene>
<dbReference type="SUPFAM" id="SSF53659">
    <property type="entry name" value="Isocitrate/Isopropylmalate dehydrogenase-like"/>
    <property type="match status" value="1"/>
</dbReference>
<dbReference type="PIRSF" id="PIRSF000428">
    <property type="entry name" value="P_Ac_trans"/>
    <property type="match status" value="1"/>
</dbReference>
<evidence type="ECO:0000313" key="5">
    <source>
        <dbReference type="EMBL" id="EHJ56798.1"/>
    </source>
</evidence>
<dbReference type="AlphaFoldDB" id="G5KDG7"/>
<keyword evidence="6" id="KW-1185">Reference proteome</keyword>
<protein>
    <submittedName>
        <fullName evidence="5">Phosphate acetyl/butyryl transferase</fullName>
    </submittedName>
</protein>
<evidence type="ECO:0000256" key="3">
    <source>
        <dbReference type="ARBA" id="ARBA00023315"/>
    </source>
</evidence>
<comment type="caution">
    <text evidence="5">The sequence shown here is derived from an EMBL/GenBank/DDBJ whole genome shotgun (WGS) entry which is preliminary data.</text>
</comment>
<dbReference type="Proteomes" id="UP000005388">
    <property type="component" value="Unassembled WGS sequence"/>
</dbReference>
<feature type="domain" description="Phosphate acetyl/butaryl transferase" evidence="4">
    <location>
        <begin position="82"/>
        <end position="295"/>
    </location>
</feature>
<dbReference type="InterPro" id="IPR012147">
    <property type="entry name" value="P_Ac_Bu_trans"/>
</dbReference>
<proteinExistence type="inferred from homology"/>
<dbReference type="InterPro" id="IPR002505">
    <property type="entry name" value="PTA_PTB"/>
</dbReference>
<evidence type="ECO:0000256" key="2">
    <source>
        <dbReference type="ARBA" id="ARBA00022679"/>
    </source>
</evidence>
<dbReference type="InterPro" id="IPR050500">
    <property type="entry name" value="Phos_Acetyltrans/Butyryltrans"/>
</dbReference>
<accession>G5KDG7</accession>
<reference evidence="5 6" key="1">
    <citation type="journal article" date="2014" name="Int. J. Syst. Evol. Microbiol.">
        <title>Phylogenomics and the dynamic genome evolution of the genus Streptococcus.</title>
        <authorList>
            <consortium name="The Broad Institute Genome Sequencing Platform"/>
            <person name="Richards V.P."/>
            <person name="Palmer S.R."/>
            <person name="Pavinski Bitar P.D."/>
            <person name="Qin X."/>
            <person name="Weinstock G.M."/>
            <person name="Highlander S.K."/>
            <person name="Town C.D."/>
            <person name="Burne R.A."/>
            <person name="Stanhope M.J."/>
        </authorList>
    </citation>
    <scope>NUCLEOTIDE SEQUENCE [LARGE SCALE GENOMIC DNA]</scope>
    <source>
        <strain evidence="5 6">2285-97</strain>
    </source>
</reference>
<dbReference type="PANTHER" id="PTHR43356:SF2">
    <property type="entry name" value="PHOSPHATE ACETYLTRANSFERASE"/>
    <property type="match status" value="1"/>
</dbReference>
<organism evidence="5 6">
    <name type="scientific">Streptococcus urinalis 2285-97</name>
    <dbReference type="NCBI Taxonomy" id="764291"/>
    <lineage>
        <taxon>Bacteria</taxon>
        <taxon>Bacillati</taxon>
        <taxon>Bacillota</taxon>
        <taxon>Bacilli</taxon>
        <taxon>Lactobacillales</taxon>
        <taxon>Streptococcaceae</taxon>
        <taxon>Streptococcus</taxon>
    </lineage>
</organism>
<keyword evidence="3" id="KW-0012">Acyltransferase</keyword>
<keyword evidence="2 5" id="KW-0808">Transferase</keyword>
<name>G5KDG7_9STRE</name>
<sequence>MSLLIDMLMQRRPELKDVQTPINLVVIKAADDEVLACIEQAVKEKRVYAYLLDNQEKLHEKLKAFAIDEAYYQIIPTQDDQEAAFKGIELVRQGKGDAILKGHIPTGKVLKEVVNKETGIRKADVLSHVAVLSMPSLEKLIAVTDGGLILQPDKPTSRVIIENAVEVMTALHVDHPKVSLLSAAENIIPKLPSSVMESELAMEYQESKDFSVEGPLSIDLSLSKESANEKEYQGDIQGDADILFAPDIVTGNIMSKALTLFGGSEMAGLIMGASVPVIITSRSSSFEEKYASILLSQIIMTHERVGGVHNDNNIGN</sequence>
<dbReference type="PANTHER" id="PTHR43356">
    <property type="entry name" value="PHOSPHATE ACETYLTRANSFERASE"/>
    <property type="match status" value="1"/>
</dbReference>